<accession>A0AAV4U1R6</accession>
<evidence type="ECO:0000256" key="5">
    <source>
        <dbReference type="ARBA" id="ARBA00022989"/>
    </source>
</evidence>
<evidence type="ECO:0000256" key="3">
    <source>
        <dbReference type="ARBA" id="ARBA00022475"/>
    </source>
</evidence>
<dbReference type="PROSITE" id="PS50262">
    <property type="entry name" value="G_PROTEIN_RECEP_F1_2"/>
    <property type="match status" value="1"/>
</dbReference>
<keyword evidence="6 8" id="KW-0472">Membrane</keyword>
<feature type="transmembrane region" description="Helical" evidence="8">
    <location>
        <begin position="209"/>
        <end position="236"/>
    </location>
</feature>
<dbReference type="AlphaFoldDB" id="A0AAV4U1R6"/>
<evidence type="ECO:0000313" key="10">
    <source>
        <dbReference type="EMBL" id="GIY51697.1"/>
    </source>
</evidence>
<dbReference type="Pfam" id="PF00001">
    <property type="entry name" value="7tm_1"/>
    <property type="match status" value="1"/>
</dbReference>
<dbReference type="GO" id="GO:0032870">
    <property type="term" value="P:cellular response to hormone stimulus"/>
    <property type="evidence" value="ECO:0007669"/>
    <property type="project" value="TreeGrafter"/>
</dbReference>
<keyword evidence="5 8" id="KW-1133">Transmembrane helix</keyword>
<organism evidence="10 11">
    <name type="scientific">Caerostris darwini</name>
    <dbReference type="NCBI Taxonomy" id="1538125"/>
    <lineage>
        <taxon>Eukaryota</taxon>
        <taxon>Metazoa</taxon>
        <taxon>Ecdysozoa</taxon>
        <taxon>Arthropoda</taxon>
        <taxon>Chelicerata</taxon>
        <taxon>Arachnida</taxon>
        <taxon>Araneae</taxon>
        <taxon>Araneomorphae</taxon>
        <taxon>Entelegynae</taxon>
        <taxon>Araneoidea</taxon>
        <taxon>Araneidae</taxon>
        <taxon>Caerostris</taxon>
    </lineage>
</organism>
<evidence type="ECO:0000256" key="2">
    <source>
        <dbReference type="ARBA" id="ARBA00010663"/>
    </source>
</evidence>
<dbReference type="PANTHER" id="PTHR24241:SF190">
    <property type="entry name" value="CARDIOACCELERATORY PEPTIDE RECEPTOR-LIKE PROTEIN"/>
    <property type="match status" value="1"/>
</dbReference>
<feature type="domain" description="G-protein coupled receptors family 1 profile" evidence="9">
    <location>
        <begin position="62"/>
        <end position="332"/>
    </location>
</feature>
<dbReference type="Gene3D" id="1.20.1070.10">
    <property type="entry name" value="Rhodopsin 7-helix transmembrane proteins"/>
    <property type="match status" value="1"/>
</dbReference>
<dbReference type="GO" id="GO:0004930">
    <property type="term" value="F:G protein-coupled receptor activity"/>
    <property type="evidence" value="ECO:0007669"/>
    <property type="project" value="InterPro"/>
</dbReference>
<dbReference type="InterPro" id="IPR017452">
    <property type="entry name" value="GPCR_Rhodpsn_7TM"/>
</dbReference>
<evidence type="ECO:0000256" key="4">
    <source>
        <dbReference type="ARBA" id="ARBA00022692"/>
    </source>
</evidence>
<evidence type="ECO:0000256" key="7">
    <source>
        <dbReference type="ARBA" id="ARBA00023170"/>
    </source>
</evidence>
<dbReference type="InterPro" id="IPR000276">
    <property type="entry name" value="GPCR_Rhodpsn"/>
</dbReference>
<dbReference type="PRINTS" id="PR00237">
    <property type="entry name" value="GPCRRHODOPSN"/>
</dbReference>
<comment type="similarity">
    <text evidence="2">Belongs to the G-protein coupled receptor 1 family.</text>
</comment>
<feature type="transmembrane region" description="Helical" evidence="8">
    <location>
        <begin position="274"/>
        <end position="294"/>
    </location>
</feature>
<keyword evidence="4 8" id="KW-0812">Transmembrane</keyword>
<dbReference type="Proteomes" id="UP001054837">
    <property type="component" value="Unassembled WGS sequence"/>
</dbReference>
<dbReference type="GO" id="GO:0042277">
    <property type="term" value="F:peptide binding"/>
    <property type="evidence" value="ECO:0007669"/>
    <property type="project" value="TreeGrafter"/>
</dbReference>
<feature type="transmembrane region" description="Helical" evidence="8">
    <location>
        <begin position="88"/>
        <end position="107"/>
    </location>
</feature>
<dbReference type="GO" id="GO:0005886">
    <property type="term" value="C:plasma membrane"/>
    <property type="evidence" value="ECO:0007669"/>
    <property type="project" value="UniProtKB-SubCell"/>
</dbReference>
<feature type="transmembrane region" description="Helical" evidence="8">
    <location>
        <begin position="127"/>
        <end position="151"/>
    </location>
</feature>
<dbReference type="EMBL" id="BPLQ01010581">
    <property type="protein sequence ID" value="GIY51697.1"/>
    <property type="molecule type" value="Genomic_DNA"/>
</dbReference>
<reference evidence="10 11" key="1">
    <citation type="submission" date="2021-06" db="EMBL/GenBank/DDBJ databases">
        <title>Caerostris darwini draft genome.</title>
        <authorList>
            <person name="Kono N."/>
            <person name="Arakawa K."/>
        </authorList>
    </citation>
    <scope>NUCLEOTIDE SEQUENCE [LARGE SCALE GENOMIC DNA]</scope>
</reference>
<keyword evidence="3" id="KW-1003">Cell membrane</keyword>
<name>A0AAV4U1R6_9ARAC</name>
<comment type="caution">
    <text evidence="10">The sequence shown here is derived from an EMBL/GenBank/DDBJ whole genome shotgun (WGS) entry which is preliminary data.</text>
</comment>
<sequence length="462" mass="52494">MNESCTEMKTWNSDDNNVKSYIKVNNCTHSESFDNPDHLTFNGVFTTKNILCSLVVLFAVCDNLLVLVTLDRNQLKKSRVCRMMMRPIMSDVIMIFVAIPLETAWRISGQWKAGDAACKTMLYLRTFGPYLSSTAVAGIGLDKYFAIVHPLRFIHGHERSKKLLGAAWAISLVCSIPQSIIYHVENHPEFPQFTQCVNHNFFPTPYHELAYDMFCLVIVYGAPLSIILFCNVRILWVICKRYRALKAALTQEYGKCPCHRRGDIAHITRDLSRVYRMMITTSLTFVLFLIPYAATVVWRLSRPASAENMESSMQSFFLAFSVSSSCVNPFINGSYAFTFRKRVMKFGWGKTAPKTAPANRFSEISHLRVSATPTITCPVPLNQWSTCHCSSSCSKIEDNEDEISTPPPDEEEFTPVTSPELEAILNNIKPRKVKGLDGIFGELVKELYYTKPSWFRNLINTQ</sequence>
<dbReference type="PANTHER" id="PTHR24241">
    <property type="entry name" value="NEUROPEPTIDE RECEPTOR-RELATED G-PROTEIN COUPLED RECEPTOR"/>
    <property type="match status" value="1"/>
</dbReference>
<evidence type="ECO:0000256" key="6">
    <source>
        <dbReference type="ARBA" id="ARBA00023136"/>
    </source>
</evidence>
<evidence type="ECO:0000313" key="11">
    <source>
        <dbReference type="Proteomes" id="UP001054837"/>
    </source>
</evidence>
<gene>
    <name evidence="10" type="ORF">CDAR_495961</name>
</gene>
<dbReference type="SUPFAM" id="SSF81321">
    <property type="entry name" value="Family A G protein-coupled receptor-like"/>
    <property type="match status" value="1"/>
</dbReference>
<evidence type="ECO:0000256" key="8">
    <source>
        <dbReference type="SAM" id="Phobius"/>
    </source>
</evidence>
<protein>
    <submittedName>
        <fullName evidence="10">Gonadotropin-releasing hormone receptor</fullName>
    </submittedName>
</protein>
<evidence type="ECO:0000259" key="9">
    <source>
        <dbReference type="PROSITE" id="PS50262"/>
    </source>
</evidence>
<feature type="transmembrane region" description="Helical" evidence="8">
    <location>
        <begin position="314"/>
        <end position="337"/>
    </location>
</feature>
<keyword evidence="11" id="KW-1185">Reference proteome</keyword>
<evidence type="ECO:0000256" key="1">
    <source>
        <dbReference type="ARBA" id="ARBA00004651"/>
    </source>
</evidence>
<feature type="transmembrane region" description="Helical" evidence="8">
    <location>
        <begin position="48"/>
        <end position="68"/>
    </location>
</feature>
<comment type="subcellular location">
    <subcellularLocation>
        <location evidence="1">Cell membrane</location>
        <topology evidence="1">Multi-pass membrane protein</topology>
    </subcellularLocation>
</comment>
<keyword evidence="7 10" id="KW-0675">Receptor</keyword>
<proteinExistence type="inferred from homology"/>